<gene>
    <name evidence="7" type="ORF">A8L58_10460</name>
    <name evidence="6" type="ORF">AXH35_09020</name>
</gene>
<keyword evidence="9" id="KW-1185">Reference proteome</keyword>
<organism evidence="6 8">
    <name type="scientific">Acidipropionibacterium acidipropionici</name>
    <dbReference type="NCBI Taxonomy" id="1748"/>
    <lineage>
        <taxon>Bacteria</taxon>
        <taxon>Bacillati</taxon>
        <taxon>Actinomycetota</taxon>
        <taxon>Actinomycetes</taxon>
        <taxon>Propionibacteriales</taxon>
        <taxon>Propionibacteriaceae</taxon>
        <taxon>Acidipropionibacterium</taxon>
    </lineage>
</organism>
<dbReference type="RefSeq" id="WP_062819645.1">
    <property type="nucleotide sequence ID" value="NZ_CP014352.1"/>
</dbReference>
<dbReference type="SUPFAM" id="SSF53850">
    <property type="entry name" value="Periplasmic binding protein-like II"/>
    <property type="match status" value="1"/>
</dbReference>
<evidence type="ECO:0000313" key="8">
    <source>
        <dbReference type="Proteomes" id="UP000075221"/>
    </source>
</evidence>
<evidence type="ECO:0008006" key="10">
    <source>
        <dbReference type="Google" id="ProtNLM"/>
    </source>
</evidence>
<evidence type="ECO:0000256" key="4">
    <source>
        <dbReference type="ARBA" id="ARBA00023139"/>
    </source>
</evidence>
<evidence type="ECO:0000256" key="2">
    <source>
        <dbReference type="ARBA" id="ARBA00022729"/>
    </source>
</evidence>
<dbReference type="EMBL" id="CP014352">
    <property type="protein sequence ID" value="AMS05567.1"/>
    <property type="molecule type" value="Genomic_DNA"/>
</dbReference>
<evidence type="ECO:0000256" key="5">
    <source>
        <dbReference type="ARBA" id="ARBA00023288"/>
    </source>
</evidence>
<keyword evidence="2" id="KW-0732">Signal</keyword>
<accession>A0AAC8YGJ8</accession>
<protein>
    <recommendedName>
        <fullName evidence="10">Extracellular solute-binding protein</fullName>
    </recommendedName>
</protein>
<keyword evidence="1" id="KW-1003">Cell membrane</keyword>
<evidence type="ECO:0000256" key="1">
    <source>
        <dbReference type="ARBA" id="ARBA00022475"/>
    </source>
</evidence>
<sequence length="455" mass="49428">MSLIEFNRRRLLQGGGAAAIAAVVALGHDNFVFSRRNPKQFVFTFWGTGSEKDEVSKVVNKNARTAGLVPRPESTQTNYDTRINTLVAAGTAPDAGYLTGPMSMRFGEDGLLVNIAGNEKFADFMPQTIHWYSDKGCVSNTAVESFGLYYDKDATTKAGLTMPTSAENTWTWDEFVEAADRLTVDANGKHPSEAGYDAGDVVRYGVAVPTALQQVYPLLLSNDVHLFDDKGTTTRAATAGSIKVFQAITDLVTKHRVAPTPAQASNFGASVSLLLAGKRVAMAMDGAWALLDLSQSSVNYETAPLPKFQEFKNSIVGGATIAFAKGPHTTFATKMLTDLADPRQSDLYTKGLWMPMQSSYYTDEDKISAWIDPKVHKKGFRTAVVDSLLKSAETYPIYRLRNFAQIESTIQGTFSTMFATPGSVRPQMRRTADAVNGLMEGAYPDQLGGVDRGAK</sequence>
<dbReference type="Gene3D" id="3.40.190.10">
    <property type="entry name" value="Periplasmic binding protein-like II"/>
    <property type="match status" value="1"/>
</dbReference>
<dbReference type="Proteomes" id="UP000178666">
    <property type="component" value="Chromosome"/>
</dbReference>
<dbReference type="Pfam" id="PF01547">
    <property type="entry name" value="SBP_bac_1"/>
    <property type="match status" value="1"/>
</dbReference>
<name>A0AAC8YGJ8_9ACTN</name>
<reference evidence="7 9" key="1">
    <citation type="journal article" date="2016" name="Plant Dis.">
        <title>Improved production of propionic acid using genome shuffling.</title>
        <authorList>
            <person name="Luna-Flores C.H."/>
            <person name="Palfreyman R.W."/>
            <person name="Kromer J.O."/>
            <person name="Nielsen L.K."/>
            <person name="Marcellin E."/>
        </authorList>
    </citation>
    <scope>NUCLEOTIDE SEQUENCE [LARGE SCALE GENOMIC DNA]</scope>
    <source>
        <strain evidence="7 9">F3E8</strain>
    </source>
</reference>
<evidence type="ECO:0000313" key="6">
    <source>
        <dbReference type="EMBL" id="AMS05567.1"/>
    </source>
</evidence>
<dbReference type="EMBL" id="CP015970">
    <property type="protein sequence ID" value="AOZ47037.1"/>
    <property type="molecule type" value="Genomic_DNA"/>
</dbReference>
<keyword evidence="5" id="KW-0449">Lipoprotein</keyword>
<dbReference type="PANTHER" id="PTHR43649:SF33">
    <property type="entry name" value="POLYGALACTURONAN_RHAMNOGALACTURONAN-BINDING PROTEIN YTCQ"/>
    <property type="match status" value="1"/>
</dbReference>
<evidence type="ECO:0000256" key="3">
    <source>
        <dbReference type="ARBA" id="ARBA00023136"/>
    </source>
</evidence>
<keyword evidence="4" id="KW-0564">Palmitate</keyword>
<dbReference type="Proteomes" id="UP000075221">
    <property type="component" value="Chromosome"/>
</dbReference>
<reference evidence="6 8" key="2">
    <citation type="submission" date="2016-02" db="EMBL/GenBank/DDBJ databases">
        <title>Complete Genome Sequence of Propionibacterium acidipropionici ATCC 55737.</title>
        <authorList>
            <person name="Luna Flores C.H."/>
            <person name="Nielsen L.K."/>
            <person name="Marcellin E."/>
        </authorList>
    </citation>
    <scope>NUCLEOTIDE SEQUENCE [LARGE SCALE GENOMIC DNA]</scope>
    <source>
        <strain evidence="6 8">ATCC 55737</strain>
    </source>
</reference>
<keyword evidence="3" id="KW-0472">Membrane</keyword>
<dbReference type="InterPro" id="IPR050490">
    <property type="entry name" value="Bact_solute-bd_prot1"/>
</dbReference>
<dbReference type="PANTHER" id="PTHR43649">
    <property type="entry name" value="ARABINOSE-BINDING PROTEIN-RELATED"/>
    <property type="match status" value="1"/>
</dbReference>
<dbReference type="AlphaFoldDB" id="A0AAC8YGJ8"/>
<evidence type="ECO:0000313" key="9">
    <source>
        <dbReference type="Proteomes" id="UP000178666"/>
    </source>
</evidence>
<evidence type="ECO:0000313" key="7">
    <source>
        <dbReference type="EMBL" id="AOZ47037.1"/>
    </source>
</evidence>
<dbReference type="InterPro" id="IPR006059">
    <property type="entry name" value="SBP"/>
</dbReference>
<proteinExistence type="predicted"/>